<reference evidence="1" key="1">
    <citation type="submission" date="2022-04" db="EMBL/GenBank/DDBJ databases">
        <title>Genome of the entomopathogenic fungus Entomophthora muscae.</title>
        <authorList>
            <person name="Elya C."/>
            <person name="Lovett B.R."/>
            <person name="Lee E."/>
            <person name="Macias A.M."/>
            <person name="Hajek A.E."/>
            <person name="De Bivort B.L."/>
            <person name="Kasson M.T."/>
            <person name="De Fine Licht H.H."/>
            <person name="Stajich J.E."/>
        </authorList>
    </citation>
    <scope>NUCLEOTIDE SEQUENCE</scope>
    <source>
        <strain evidence="1">Berkeley</strain>
    </source>
</reference>
<evidence type="ECO:0000313" key="2">
    <source>
        <dbReference type="Proteomes" id="UP001165960"/>
    </source>
</evidence>
<dbReference type="EMBL" id="QTSX02002932">
    <property type="protein sequence ID" value="KAJ9073119.1"/>
    <property type="molecule type" value="Genomic_DNA"/>
</dbReference>
<comment type="caution">
    <text evidence="1">The sequence shown here is derived from an EMBL/GenBank/DDBJ whole genome shotgun (WGS) entry which is preliminary data.</text>
</comment>
<accession>A0ACC2TEJ6</accession>
<sequence length="1024" mass="114853">MLGNFARLCRLPRRVSYSTVRVPPPMQHKITSDGGLSMEAGFQPTSVEKGWYEWWKQEGFFQFNPKKNQTPFTMLIPPPNVTGKLHIGHALTLSIQDAVARYHRMCGRHVSWIPGTDHAGIGTQSLVEKKLKQEQGVTKHDLSRDEFMKELWEFKEQHGNAILNQLMRLGASVDWDRQFFTLDEGHSRAVVNAFIQLHRQKLIYRDVRIVNWCPALETAISDIEVEHASYEKPTFVLVPGFPNRLEIGVLYHVAYPVEGGELVVATSRPETILGDVALAVHPEDERYRHLIGTQAHHPLIPGRLLPIIGDAELVDPQLGTGVVKVTPAHDAADFACSQRNRLPPPPSILDTKGNIVANPHFPSLAGLHRFEARTRIVDLLDAGGYFRGKVASDKPTVVARCSRSGDIIEPWLRPQWFVRMTSMAELALRSTESLSFYPQDMAGEFKRWLLNIQDWCVSRQLVWGHRIPAYQAFCSADSEPAWHAKINQQWFAADSEKAAFDEIRHQLAPSSKEQVDAFISKVELRQDEDVLDTWFSSGLLPLSVAGWRKPGDVVEGYPSQLLETGSDILFFWVARMVMLCSHLAALPFEKVLLHPIIRDRNGRKMSKSVGNVIDPIHVIDGISLAQLQAPLASSLLPPAEVARSLQALASEFPNGIPACGVDALRFSLLSYLQQGRQINLNLDNVVSASHFANKLWNVVRFYLQKRGEIPPPLSSDLQAPRALSDRYLLSKTAQCIEECHAAMAGLELHRVPEAIRKLTVATICDTWVEFSRPALAKPEGSESLSVLGVVLDIVLRLSHPIMPFVSETLWHHLHYPHPPPTPSLMIAEYPTQSLLAKFKDPEAEAHFQLLVSVLHGARSLRQSNKISIKHPLDFKVVVQDLGSQDKPCHQLLPWLDSQGPVALYKSDIMRLSNMSSFSIEQQQQLPSTGFLQLLEASDQHSITLLATTHNSDQPALHANFNRLSTKLQKLKEKRDTLFLATSDANYSTRVPKRVQDINSHRLAEMDSDIASLQANLDQIAAFKH</sequence>
<keyword evidence="2" id="KW-1185">Reference proteome</keyword>
<organism evidence="1 2">
    <name type="scientific">Entomophthora muscae</name>
    <dbReference type="NCBI Taxonomy" id="34485"/>
    <lineage>
        <taxon>Eukaryota</taxon>
        <taxon>Fungi</taxon>
        <taxon>Fungi incertae sedis</taxon>
        <taxon>Zoopagomycota</taxon>
        <taxon>Entomophthoromycotina</taxon>
        <taxon>Entomophthoromycetes</taxon>
        <taxon>Entomophthorales</taxon>
        <taxon>Entomophthoraceae</taxon>
        <taxon>Entomophthora</taxon>
    </lineage>
</organism>
<protein>
    <submittedName>
        <fullName evidence="1">Uncharacterized protein</fullName>
    </submittedName>
</protein>
<gene>
    <name evidence="1" type="ORF">DSO57_1020008</name>
</gene>
<evidence type="ECO:0000313" key="1">
    <source>
        <dbReference type="EMBL" id="KAJ9073119.1"/>
    </source>
</evidence>
<proteinExistence type="predicted"/>
<name>A0ACC2TEJ6_9FUNG</name>
<dbReference type="Proteomes" id="UP001165960">
    <property type="component" value="Unassembled WGS sequence"/>
</dbReference>